<organism evidence="1 2">
    <name type="scientific">Rhizobium loti</name>
    <name type="common">Mesorhizobium loti</name>
    <dbReference type="NCBI Taxonomy" id="381"/>
    <lineage>
        <taxon>Bacteria</taxon>
        <taxon>Pseudomonadati</taxon>
        <taxon>Pseudomonadota</taxon>
        <taxon>Alphaproteobacteria</taxon>
        <taxon>Hyphomicrobiales</taxon>
        <taxon>Phyllobacteriaceae</taxon>
        <taxon>Mesorhizobium</taxon>
    </lineage>
</organism>
<dbReference type="PANTHER" id="PTHR32161">
    <property type="entry name" value="DPP6 N-TERMINAL DOMAIN-LIKE PROTEIN"/>
    <property type="match status" value="1"/>
</dbReference>
<evidence type="ECO:0008006" key="3">
    <source>
        <dbReference type="Google" id="ProtNLM"/>
    </source>
</evidence>
<dbReference type="AlphaFoldDB" id="A0AA91F832"/>
<dbReference type="InterPro" id="IPR011042">
    <property type="entry name" value="6-blade_b-propeller_TolB-like"/>
</dbReference>
<sequence>MLLTSTLACGSAAVAMPNVSPPQAEIFMPGIISGGANDGAPTFSPDGSTLYFERTNGRWAAILVARKKGSGWGRPKLAEFSGHFSDQQPAFSPDGKYLIFVSTRPRESECVGCPKDVSHLYRVDRTPTGWTAPHELPPEVNFRDRIFKPSVAANGDLYFMADIGASGTKWRLFRSRRGGAGYAAAEALEFSGENDGDVDPYIARDQSFVIFSSNHRGDRPDGHEHLYIVRRQSDGWSAAEQLHYEGEGPWDDGEASVSPDGQWLYFTSARTVAGRKERGRAAALRDLSAIERWDNSNNNVWRVSISAARSQRTIQDN</sequence>
<evidence type="ECO:0000313" key="1">
    <source>
        <dbReference type="EMBL" id="OBQ62209.1"/>
    </source>
</evidence>
<dbReference type="PANTHER" id="PTHR32161:SF8">
    <property type="entry name" value="DPP6 N-TERMINAL DOMAIN-LIKE PROTEIN"/>
    <property type="match status" value="1"/>
</dbReference>
<comment type="caution">
    <text evidence="1">The sequence shown here is derived from an EMBL/GenBank/DDBJ whole genome shotgun (WGS) entry which is preliminary data.</text>
</comment>
<dbReference type="InterPro" id="IPR011659">
    <property type="entry name" value="WD40"/>
</dbReference>
<name>A0AA91F832_RHILI</name>
<gene>
    <name evidence="1" type="ORF">A8145_21365</name>
</gene>
<dbReference type="EMBL" id="LYTK01000020">
    <property type="protein sequence ID" value="OBQ62209.1"/>
    <property type="molecule type" value="Genomic_DNA"/>
</dbReference>
<reference evidence="1 2" key="1">
    <citation type="submission" date="2016-05" db="EMBL/GenBank/DDBJ databases">
        <authorList>
            <person name="Ramsay J.P."/>
        </authorList>
    </citation>
    <scope>NUCLEOTIDE SEQUENCE [LARGE SCALE GENOMIC DNA]</scope>
    <source>
        <strain evidence="1 2">NZP2042</strain>
    </source>
</reference>
<protein>
    <recommendedName>
        <fullName evidence="3">WD40 repeat protein</fullName>
    </recommendedName>
</protein>
<dbReference type="Gene3D" id="2.120.10.30">
    <property type="entry name" value="TolB, C-terminal domain"/>
    <property type="match status" value="2"/>
</dbReference>
<proteinExistence type="predicted"/>
<dbReference type="Pfam" id="PF07676">
    <property type="entry name" value="PD40"/>
    <property type="match status" value="3"/>
</dbReference>
<dbReference type="SUPFAM" id="SSF82171">
    <property type="entry name" value="DPP6 N-terminal domain-like"/>
    <property type="match status" value="1"/>
</dbReference>
<accession>A0AA91F832</accession>
<evidence type="ECO:0000313" key="2">
    <source>
        <dbReference type="Proteomes" id="UP000093737"/>
    </source>
</evidence>
<dbReference type="Proteomes" id="UP000093737">
    <property type="component" value="Unassembled WGS sequence"/>
</dbReference>